<dbReference type="GO" id="GO:0017025">
    <property type="term" value="F:TBP-class protein binding"/>
    <property type="evidence" value="ECO:0007669"/>
    <property type="project" value="InterPro"/>
</dbReference>
<name>A0AAV0VDM9_9STRA</name>
<dbReference type="GO" id="GO:0016887">
    <property type="term" value="F:ATP hydrolysis activity"/>
    <property type="evidence" value="ECO:0007669"/>
    <property type="project" value="InterPro"/>
</dbReference>
<protein>
    <recommendedName>
        <fullName evidence="4">HEAT repeat domain-containing protein</fullName>
    </recommendedName>
</protein>
<dbReference type="InterPro" id="IPR011989">
    <property type="entry name" value="ARM-like"/>
</dbReference>
<evidence type="ECO:0000256" key="1">
    <source>
        <dbReference type="SAM" id="MobiDB-lite"/>
    </source>
</evidence>
<evidence type="ECO:0000313" key="3">
    <source>
        <dbReference type="Proteomes" id="UP001162029"/>
    </source>
</evidence>
<dbReference type="InterPro" id="IPR044972">
    <property type="entry name" value="Mot1"/>
</dbReference>
<organism evidence="2 3">
    <name type="scientific">Peronospora destructor</name>
    <dbReference type="NCBI Taxonomy" id="86335"/>
    <lineage>
        <taxon>Eukaryota</taxon>
        <taxon>Sar</taxon>
        <taxon>Stramenopiles</taxon>
        <taxon>Oomycota</taxon>
        <taxon>Peronosporomycetes</taxon>
        <taxon>Peronosporales</taxon>
        <taxon>Peronosporaceae</taxon>
        <taxon>Peronospora</taxon>
    </lineage>
</organism>
<dbReference type="PANTHER" id="PTHR36498">
    <property type="entry name" value="TATA-BINDING PROTEIN-ASSOCIATED FACTOR 172"/>
    <property type="match status" value="1"/>
</dbReference>
<proteinExistence type="predicted"/>
<evidence type="ECO:0008006" key="4">
    <source>
        <dbReference type="Google" id="ProtNLM"/>
    </source>
</evidence>
<gene>
    <name evidence="2" type="ORF">PDE001_LOCUS11565</name>
</gene>
<dbReference type="SUPFAM" id="SSF48371">
    <property type="entry name" value="ARM repeat"/>
    <property type="match status" value="1"/>
</dbReference>
<dbReference type="GO" id="GO:0003677">
    <property type="term" value="F:DNA binding"/>
    <property type="evidence" value="ECO:0007669"/>
    <property type="project" value="InterPro"/>
</dbReference>
<feature type="compositionally biased region" description="Basic residues" evidence="1">
    <location>
        <begin position="203"/>
        <end position="213"/>
    </location>
</feature>
<dbReference type="InterPro" id="IPR016024">
    <property type="entry name" value="ARM-type_fold"/>
</dbReference>
<dbReference type="Gene3D" id="1.25.10.10">
    <property type="entry name" value="Leucine-rich Repeat Variant"/>
    <property type="match status" value="1"/>
</dbReference>
<accession>A0AAV0VDM9</accession>
<sequence>MSAQATRLESLFLLVQDGSSAQIRNNAAEKLGEVAACSPESCVSILQQLRPLIVHEEWEIRVAASKCLDVVARSLRNEDENVADLFALTSLGSEEAESAALNLQTVDINKVVQEGAPLLRSGGKEYQYSTYLTEEERRDHAIKQRRLLLRRLSEAGGPIWKTREDSVTRQLLPRLNRNHAQEIADDIEASEAQLNRGDESVAPRKKARVVANG</sequence>
<dbReference type="EMBL" id="CANTFM010002601">
    <property type="protein sequence ID" value="CAI5746588.1"/>
    <property type="molecule type" value="Genomic_DNA"/>
</dbReference>
<comment type="caution">
    <text evidence="2">The sequence shown here is derived from an EMBL/GenBank/DDBJ whole genome shotgun (WGS) entry which is preliminary data.</text>
</comment>
<reference evidence="2" key="1">
    <citation type="submission" date="2022-12" db="EMBL/GenBank/DDBJ databases">
        <authorList>
            <person name="Webb A."/>
        </authorList>
    </citation>
    <scope>NUCLEOTIDE SEQUENCE</scope>
    <source>
        <strain evidence="2">Pd1</strain>
    </source>
</reference>
<dbReference type="AlphaFoldDB" id="A0AAV0VDM9"/>
<feature type="region of interest" description="Disordered" evidence="1">
    <location>
        <begin position="193"/>
        <end position="213"/>
    </location>
</feature>
<evidence type="ECO:0000313" key="2">
    <source>
        <dbReference type="EMBL" id="CAI5746588.1"/>
    </source>
</evidence>
<dbReference type="Proteomes" id="UP001162029">
    <property type="component" value="Unassembled WGS sequence"/>
</dbReference>
<keyword evidence="3" id="KW-1185">Reference proteome</keyword>
<dbReference type="PANTHER" id="PTHR36498:SF1">
    <property type="entry name" value="TATA-BINDING PROTEIN-ASSOCIATED FACTOR 172"/>
    <property type="match status" value="1"/>
</dbReference>